<evidence type="ECO:0000313" key="3">
    <source>
        <dbReference type="Proteomes" id="UP000295304"/>
    </source>
</evidence>
<feature type="transmembrane region" description="Helical" evidence="1">
    <location>
        <begin position="96"/>
        <end position="117"/>
    </location>
</feature>
<keyword evidence="1" id="KW-0812">Transmembrane</keyword>
<comment type="caution">
    <text evidence="2">The sequence shown here is derived from an EMBL/GenBank/DDBJ whole genome shotgun (WGS) entry which is preliminary data.</text>
</comment>
<feature type="transmembrane region" description="Helical" evidence="1">
    <location>
        <begin position="41"/>
        <end position="61"/>
    </location>
</feature>
<sequence length="195" mass="20884">MWNIKAVLRDAAIIFTLTALSGAVVGISLIGHTPIPAGGSAAIAFGNIAFTTVGFIISGCLSKKHRFKHGFKVSLALWILSLVNVFFFGATLATWLIAPVVFLACMAVGVGISFLLVKTPKGAADEEIESASAPDFERASATPLFFRPHAIEELFGFASVLLGHYHPQETQARVHFTDSKEYTPALPRKSLLDSP</sequence>
<feature type="transmembrane region" description="Helical" evidence="1">
    <location>
        <begin position="12"/>
        <end position="35"/>
    </location>
</feature>
<name>A0A4R3JFY6_9PROT</name>
<reference evidence="2 3" key="1">
    <citation type="submission" date="2019-03" db="EMBL/GenBank/DDBJ databases">
        <title>Genomic Encyclopedia of Type Strains, Phase IV (KMG-IV): sequencing the most valuable type-strain genomes for metagenomic binning, comparative biology and taxonomic classification.</title>
        <authorList>
            <person name="Goeker M."/>
        </authorList>
    </citation>
    <scope>NUCLEOTIDE SEQUENCE [LARGE SCALE GENOMIC DNA]</scope>
    <source>
        <strain evidence="2 3">DSM 101688</strain>
    </source>
</reference>
<dbReference type="AlphaFoldDB" id="A0A4R3JFY6"/>
<organism evidence="2 3">
    <name type="scientific">Varunaivibrio sulfuroxidans</name>
    <dbReference type="NCBI Taxonomy" id="1773489"/>
    <lineage>
        <taxon>Bacteria</taxon>
        <taxon>Pseudomonadati</taxon>
        <taxon>Pseudomonadota</taxon>
        <taxon>Alphaproteobacteria</taxon>
        <taxon>Rhodospirillales</taxon>
        <taxon>Magnetovibrionaceae</taxon>
        <taxon>Varunaivibrio</taxon>
    </lineage>
</organism>
<dbReference type="Proteomes" id="UP000295304">
    <property type="component" value="Unassembled WGS sequence"/>
</dbReference>
<proteinExistence type="predicted"/>
<accession>A0A4R3JFY6</accession>
<keyword evidence="1" id="KW-1133">Transmembrane helix</keyword>
<feature type="transmembrane region" description="Helical" evidence="1">
    <location>
        <begin position="73"/>
        <end position="90"/>
    </location>
</feature>
<keyword evidence="3" id="KW-1185">Reference proteome</keyword>
<gene>
    <name evidence="2" type="ORF">EDD55_10196</name>
</gene>
<protein>
    <submittedName>
        <fullName evidence="2">Uncharacterized protein</fullName>
    </submittedName>
</protein>
<evidence type="ECO:0000313" key="2">
    <source>
        <dbReference type="EMBL" id="TCS64767.1"/>
    </source>
</evidence>
<dbReference type="EMBL" id="SLZW01000001">
    <property type="protein sequence ID" value="TCS64767.1"/>
    <property type="molecule type" value="Genomic_DNA"/>
</dbReference>
<keyword evidence="1" id="KW-0472">Membrane</keyword>
<evidence type="ECO:0000256" key="1">
    <source>
        <dbReference type="SAM" id="Phobius"/>
    </source>
</evidence>